<gene>
    <name evidence="3 5 6" type="ORF">SRAE_0000081600</name>
</gene>
<dbReference type="WBParaSite" id="SRAE_0000081600.1">
    <property type="protein sequence ID" value="SRAE_0000081600.1"/>
    <property type="gene ID" value="WBGene00256576"/>
</dbReference>
<sequence>MKYLLKFLLHVSIFITLLISSTVSKKKTTKNKEPTLEEFNRLTGITCYTADLKRVFVCNNYLFYNETKAVLYHIKIYNDFKKIKSKSKPDGAFTNKIKTIKNKYIIGEYRGGDFYEINPFVEKYREEVWGDCGDCYRQITYPNFKVRVLEEINCYRKLHGVPIVSYDSKYNKYAKEEVKKFLKTRKSSSCDKQTKFGCVYMALPDSQAHLVISTLYEKLLAYYDWRKNVYKSKLDPAIQLIWKEVKYIGIDFTQKDYYLHIFLTFSSKVKNDKSYDKNVLPVKSTYIKKYGELPKKRKSSITLY</sequence>
<dbReference type="RefSeq" id="XP_024500913.1">
    <property type="nucleotide sequence ID" value="XM_024646768.1"/>
</dbReference>
<accession>A0A090KWE4</accession>
<keyword evidence="4" id="KW-1185">Reference proteome</keyword>
<evidence type="ECO:0000313" key="6">
    <source>
        <dbReference type="WormBase" id="SRAE_0000081600"/>
    </source>
</evidence>
<dbReference type="Pfam" id="PF00188">
    <property type="entry name" value="CAP"/>
    <property type="match status" value="1"/>
</dbReference>
<dbReference type="OrthoDB" id="6483362at2759"/>
<evidence type="ECO:0000313" key="3">
    <source>
        <dbReference type="EMBL" id="CEF61706.1"/>
    </source>
</evidence>
<evidence type="ECO:0000256" key="1">
    <source>
        <dbReference type="SAM" id="SignalP"/>
    </source>
</evidence>
<proteinExistence type="predicted"/>
<dbReference type="InterPro" id="IPR014044">
    <property type="entry name" value="CAP_dom"/>
</dbReference>
<dbReference type="InterPro" id="IPR035940">
    <property type="entry name" value="CAP_sf"/>
</dbReference>
<evidence type="ECO:0000313" key="4">
    <source>
        <dbReference type="Proteomes" id="UP000035682"/>
    </source>
</evidence>
<dbReference type="GeneID" id="36374072"/>
<dbReference type="WormBase" id="SRAE_0000081600">
    <property type="protein sequence ID" value="SRP06721"/>
    <property type="gene ID" value="WBGene00256576"/>
</dbReference>
<evidence type="ECO:0000313" key="5">
    <source>
        <dbReference type="WBParaSite" id="SRAE_0000081600.1"/>
    </source>
</evidence>
<dbReference type="EMBL" id="LN609490">
    <property type="protein sequence ID" value="CEF61706.1"/>
    <property type="molecule type" value="Genomic_DNA"/>
</dbReference>
<organism evidence="3">
    <name type="scientific">Strongyloides ratti</name>
    <name type="common">Parasitic roundworm</name>
    <dbReference type="NCBI Taxonomy" id="34506"/>
    <lineage>
        <taxon>Eukaryota</taxon>
        <taxon>Metazoa</taxon>
        <taxon>Ecdysozoa</taxon>
        <taxon>Nematoda</taxon>
        <taxon>Chromadorea</taxon>
        <taxon>Rhabditida</taxon>
        <taxon>Tylenchina</taxon>
        <taxon>Panagrolaimomorpha</taxon>
        <taxon>Strongyloidoidea</taxon>
        <taxon>Strongyloididae</taxon>
        <taxon>Strongyloides</taxon>
    </lineage>
</organism>
<feature type="chain" id="PRO_5015030150" evidence="1">
    <location>
        <begin position="25"/>
        <end position="304"/>
    </location>
</feature>
<feature type="signal peptide" evidence="1">
    <location>
        <begin position="1"/>
        <end position="24"/>
    </location>
</feature>
<dbReference type="SUPFAM" id="SSF55797">
    <property type="entry name" value="PR-1-like"/>
    <property type="match status" value="1"/>
</dbReference>
<dbReference type="AlphaFoldDB" id="A0A090KWE4"/>
<dbReference type="CTD" id="36374072"/>
<reference evidence="3" key="2">
    <citation type="submission" date="2014-09" db="EMBL/GenBank/DDBJ databases">
        <authorList>
            <person name="Aslett A.Martin."/>
        </authorList>
    </citation>
    <scope>NUCLEOTIDE SEQUENCE</scope>
    <source>
        <strain evidence="3">ED321 Heterogonic</strain>
    </source>
</reference>
<keyword evidence="1" id="KW-0732">Signal</keyword>
<evidence type="ECO:0000259" key="2">
    <source>
        <dbReference type="Pfam" id="PF00188"/>
    </source>
</evidence>
<dbReference type="Gene3D" id="3.40.33.10">
    <property type="entry name" value="CAP"/>
    <property type="match status" value="1"/>
</dbReference>
<reference evidence="5" key="3">
    <citation type="submission" date="2020-12" db="UniProtKB">
        <authorList>
            <consortium name="WormBaseParasite"/>
        </authorList>
    </citation>
    <scope>IDENTIFICATION</scope>
</reference>
<feature type="domain" description="SCP" evidence="2">
    <location>
        <begin position="149"/>
        <end position="257"/>
    </location>
</feature>
<name>A0A090KWE4_STRRB</name>
<protein>
    <submittedName>
        <fullName evidence="3 5">CAP domain-containing protein</fullName>
    </submittedName>
</protein>
<dbReference type="Proteomes" id="UP000035682">
    <property type="component" value="Unplaced"/>
</dbReference>
<reference evidence="4" key="1">
    <citation type="submission" date="2014-09" db="EMBL/GenBank/DDBJ databases">
        <authorList>
            <person name="Martin A.A."/>
        </authorList>
    </citation>
    <scope>NUCLEOTIDE SEQUENCE</scope>
    <source>
        <strain evidence="4">ED321</strain>
    </source>
</reference>